<dbReference type="PANTHER" id="PTHR38686">
    <property type="entry name" value="APOLIPOPROTEIN N-ACYLTRANSFERASE"/>
    <property type="match status" value="1"/>
</dbReference>
<feature type="transmembrane region" description="Helical" evidence="9">
    <location>
        <begin position="159"/>
        <end position="186"/>
    </location>
</feature>
<dbReference type="PROSITE" id="PS50263">
    <property type="entry name" value="CN_HYDROLASE"/>
    <property type="match status" value="1"/>
</dbReference>
<dbReference type="Pfam" id="PF00795">
    <property type="entry name" value="CN_hydrolase"/>
    <property type="match status" value="1"/>
</dbReference>
<dbReference type="NCBIfam" id="TIGR00546">
    <property type="entry name" value="lnt"/>
    <property type="match status" value="1"/>
</dbReference>
<evidence type="ECO:0000256" key="2">
    <source>
        <dbReference type="ARBA" id="ARBA00010065"/>
    </source>
</evidence>
<feature type="transmembrane region" description="Helical" evidence="9">
    <location>
        <begin position="120"/>
        <end position="139"/>
    </location>
</feature>
<evidence type="ECO:0000256" key="7">
    <source>
        <dbReference type="ARBA" id="ARBA00023136"/>
    </source>
</evidence>
<evidence type="ECO:0000256" key="4">
    <source>
        <dbReference type="ARBA" id="ARBA00022679"/>
    </source>
</evidence>
<dbReference type="RefSeq" id="WP_377363113.1">
    <property type="nucleotide sequence ID" value="NZ_JBHRYN010000012.1"/>
</dbReference>
<dbReference type="InterPro" id="IPR004563">
    <property type="entry name" value="Apolipo_AcylTrfase"/>
</dbReference>
<dbReference type="GO" id="GO:0016746">
    <property type="term" value="F:acyltransferase activity"/>
    <property type="evidence" value="ECO:0007669"/>
    <property type="project" value="UniProtKB-KW"/>
</dbReference>
<dbReference type="InterPro" id="IPR036526">
    <property type="entry name" value="C-N_Hydrolase_sf"/>
</dbReference>
<dbReference type="InterPro" id="IPR045378">
    <property type="entry name" value="LNT_N"/>
</dbReference>
<feature type="transmembrane region" description="Helical" evidence="9">
    <location>
        <begin position="86"/>
        <end position="108"/>
    </location>
</feature>
<dbReference type="Gene3D" id="3.60.110.10">
    <property type="entry name" value="Carbon-nitrogen hydrolase"/>
    <property type="match status" value="1"/>
</dbReference>
<evidence type="ECO:0000313" key="11">
    <source>
        <dbReference type="EMBL" id="MFC3702345.1"/>
    </source>
</evidence>
<evidence type="ECO:0000256" key="1">
    <source>
        <dbReference type="ARBA" id="ARBA00004651"/>
    </source>
</evidence>
<gene>
    <name evidence="9 11" type="primary">lnt</name>
    <name evidence="11" type="ORF">ACFOND_11900</name>
</gene>
<evidence type="ECO:0000256" key="6">
    <source>
        <dbReference type="ARBA" id="ARBA00022989"/>
    </source>
</evidence>
<reference evidence="12" key="1">
    <citation type="journal article" date="2019" name="Int. J. Syst. Evol. Microbiol.">
        <title>The Global Catalogue of Microorganisms (GCM) 10K type strain sequencing project: providing services to taxonomists for standard genome sequencing and annotation.</title>
        <authorList>
            <consortium name="The Broad Institute Genomics Platform"/>
            <consortium name="The Broad Institute Genome Sequencing Center for Infectious Disease"/>
            <person name="Wu L."/>
            <person name="Ma J."/>
        </authorList>
    </citation>
    <scope>NUCLEOTIDE SEQUENCE [LARGE SCALE GENOMIC DNA]</scope>
    <source>
        <strain evidence="12">CECT 8288</strain>
    </source>
</reference>
<feature type="domain" description="CN hydrolase" evidence="10">
    <location>
        <begin position="232"/>
        <end position="472"/>
    </location>
</feature>
<evidence type="ECO:0000256" key="9">
    <source>
        <dbReference type="HAMAP-Rule" id="MF_01148"/>
    </source>
</evidence>
<comment type="caution">
    <text evidence="11">The sequence shown here is derived from an EMBL/GenBank/DDBJ whole genome shotgun (WGS) entry which is preliminary data.</text>
</comment>
<feature type="transmembrane region" description="Helical" evidence="9">
    <location>
        <begin position="55"/>
        <end position="74"/>
    </location>
</feature>
<organism evidence="11 12">
    <name type="scientific">Reinekea marina</name>
    <dbReference type="NCBI Taxonomy" id="1310421"/>
    <lineage>
        <taxon>Bacteria</taxon>
        <taxon>Pseudomonadati</taxon>
        <taxon>Pseudomonadota</taxon>
        <taxon>Gammaproteobacteria</taxon>
        <taxon>Oceanospirillales</taxon>
        <taxon>Saccharospirillaceae</taxon>
        <taxon>Reinekea</taxon>
    </lineage>
</organism>
<evidence type="ECO:0000256" key="5">
    <source>
        <dbReference type="ARBA" id="ARBA00022692"/>
    </source>
</evidence>
<comment type="similarity">
    <text evidence="2 9">Belongs to the CN hydrolase family. Apolipoprotein N-acyltransferase subfamily.</text>
</comment>
<dbReference type="Pfam" id="PF20154">
    <property type="entry name" value="LNT_N"/>
    <property type="match status" value="1"/>
</dbReference>
<keyword evidence="6 9" id="KW-1133">Transmembrane helix</keyword>
<evidence type="ECO:0000256" key="8">
    <source>
        <dbReference type="ARBA" id="ARBA00023315"/>
    </source>
</evidence>
<comment type="subcellular location">
    <subcellularLocation>
        <location evidence="1 9">Cell membrane</location>
        <topology evidence="1 9">Multi-pass membrane protein</topology>
    </subcellularLocation>
</comment>
<dbReference type="SUPFAM" id="SSF56317">
    <property type="entry name" value="Carbon-nitrogen hydrolase"/>
    <property type="match status" value="1"/>
</dbReference>
<protein>
    <recommendedName>
        <fullName evidence="9">Apolipoprotein N-acyltransferase</fullName>
        <shortName evidence="9">ALP N-acyltransferase</shortName>
        <ecNumber evidence="9">2.3.1.269</ecNumber>
    </recommendedName>
</protein>
<evidence type="ECO:0000259" key="10">
    <source>
        <dbReference type="PROSITE" id="PS50263"/>
    </source>
</evidence>
<dbReference type="EMBL" id="JBHRYN010000012">
    <property type="protein sequence ID" value="MFC3702345.1"/>
    <property type="molecule type" value="Genomic_DNA"/>
</dbReference>
<feature type="transmembrane region" description="Helical" evidence="9">
    <location>
        <begin position="30"/>
        <end position="48"/>
    </location>
</feature>
<keyword evidence="4 9" id="KW-0808">Transferase</keyword>
<name>A0ABV7WSS8_9GAMM</name>
<feature type="transmembrane region" description="Helical" evidence="9">
    <location>
        <begin position="7"/>
        <end position="24"/>
    </location>
</feature>
<comment type="catalytic activity">
    <reaction evidence="9">
        <text>N-terminal S-1,2-diacyl-sn-glyceryl-L-cysteinyl-[lipoprotein] + a glycerophospholipid = N-acyl-S-1,2-diacyl-sn-glyceryl-L-cysteinyl-[lipoprotein] + a 2-acyl-sn-glycero-3-phospholipid + H(+)</text>
        <dbReference type="Rhea" id="RHEA:48228"/>
        <dbReference type="Rhea" id="RHEA-COMP:14681"/>
        <dbReference type="Rhea" id="RHEA-COMP:14684"/>
        <dbReference type="ChEBI" id="CHEBI:15378"/>
        <dbReference type="ChEBI" id="CHEBI:136912"/>
        <dbReference type="ChEBI" id="CHEBI:140656"/>
        <dbReference type="ChEBI" id="CHEBI:140657"/>
        <dbReference type="ChEBI" id="CHEBI:140660"/>
        <dbReference type="EC" id="2.3.1.269"/>
    </reaction>
</comment>
<dbReference type="PANTHER" id="PTHR38686:SF1">
    <property type="entry name" value="APOLIPOPROTEIN N-ACYLTRANSFERASE"/>
    <property type="match status" value="1"/>
</dbReference>
<dbReference type="CDD" id="cd07571">
    <property type="entry name" value="ALP_N-acyl_transferase"/>
    <property type="match status" value="1"/>
</dbReference>
<keyword evidence="3 9" id="KW-1003">Cell membrane</keyword>
<dbReference type="InterPro" id="IPR003010">
    <property type="entry name" value="C-N_Hydrolase"/>
</dbReference>
<comment type="pathway">
    <text evidence="9">Protein modification; lipoprotein biosynthesis (N-acyl transfer).</text>
</comment>
<keyword evidence="5 9" id="KW-0812">Transmembrane</keyword>
<dbReference type="HAMAP" id="MF_01148">
    <property type="entry name" value="Lnt"/>
    <property type="match status" value="1"/>
</dbReference>
<feature type="transmembrane region" description="Helical" evidence="9">
    <location>
        <begin position="198"/>
        <end position="217"/>
    </location>
</feature>
<keyword evidence="12" id="KW-1185">Reference proteome</keyword>
<proteinExistence type="inferred from homology"/>
<accession>A0ABV7WSS8</accession>
<keyword evidence="8 9" id="KW-0012">Acyltransferase</keyword>
<dbReference type="Proteomes" id="UP001595710">
    <property type="component" value="Unassembled WGS sequence"/>
</dbReference>
<evidence type="ECO:0000313" key="12">
    <source>
        <dbReference type="Proteomes" id="UP001595710"/>
    </source>
</evidence>
<dbReference type="EC" id="2.3.1.269" evidence="9"/>
<comment type="function">
    <text evidence="9">Catalyzes the phospholipid dependent N-acylation of the N-terminal cysteine of apolipoprotein, the last step in lipoprotein maturation.</text>
</comment>
<feature type="transmembrane region" description="Helical" evidence="9">
    <location>
        <begin position="482"/>
        <end position="500"/>
    </location>
</feature>
<evidence type="ECO:0000256" key="3">
    <source>
        <dbReference type="ARBA" id="ARBA00022475"/>
    </source>
</evidence>
<sequence length="510" mass="56899">MFTSKPLAVKIVVAFAIGLCIPLSLAPFNIWPLALVGIAGFFWLQSVIDQPKVAFWLGWVVGIGFFGLGVSWVYGSMRTVDTPVALSFLLTAAFCGALAFLTAIQLWFHVRFLQKLKLSLLLASPLSWLFFEWLREWFLTGMPWLFTGYAVIDLPMAQLAAIIGVYGLSLILAFISALLLLAVLRWQQTGFQSAVRPLAGSLLVLLSLNIAGLWLPADYWTQAQSTVKVAAIQSNIAQQDKWKSSQQLATLQFYGEQIETLPDVDIMLWPEAAMTRRADQIPNFMAQVQSIMSQRDQTLLTGVVTKEGPRYFNAVQGHGMAQGEEYRKQHLVPFGEYVPFDPHLRNLIGFFNISISGMSPALKPQTPLVTSLKGEPIFLAPVICYEAAYPDIVRKLAKESQLLTTVSNDAWFGDSIAPHQHLQITRMRSIENGRDMARATQNGLSALMNAQGKLLKVSEQFTEAQLIGELTLRSGLTPFQRYPSATLPIIATIILVILLLRHYRYTKKYQ</sequence>
<keyword evidence="7 9" id="KW-0472">Membrane</keyword>